<evidence type="ECO:0000256" key="1">
    <source>
        <dbReference type="SAM" id="Coils"/>
    </source>
</evidence>
<protein>
    <submittedName>
        <fullName evidence="2">Uncharacterized protein</fullName>
    </submittedName>
</protein>
<feature type="coiled-coil region" evidence="1">
    <location>
        <begin position="28"/>
        <end position="55"/>
    </location>
</feature>
<name>A0A699HUH8_TANCI</name>
<sequence>MESQRVELVVELVTKIVKEVTEADRLLHHEVEGRVDGLVEEVEEIESQRVELVVELVTKIVKEVTEVSGRMEVLTKSLNSSWSSLSNCKTCFLPSLLK</sequence>
<keyword evidence="1" id="KW-0175">Coiled coil</keyword>
<proteinExistence type="predicted"/>
<accession>A0A699HUH8</accession>
<organism evidence="2">
    <name type="scientific">Tanacetum cinerariifolium</name>
    <name type="common">Dalmatian daisy</name>
    <name type="synonym">Chrysanthemum cinerariifolium</name>
    <dbReference type="NCBI Taxonomy" id="118510"/>
    <lineage>
        <taxon>Eukaryota</taxon>
        <taxon>Viridiplantae</taxon>
        <taxon>Streptophyta</taxon>
        <taxon>Embryophyta</taxon>
        <taxon>Tracheophyta</taxon>
        <taxon>Spermatophyta</taxon>
        <taxon>Magnoliopsida</taxon>
        <taxon>eudicotyledons</taxon>
        <taxon>Gunneridae</taxon>
        <taxon>Pentapetalae</taxon>
        <taxon>asterids</taxon>
        <taxon>campanulids</taxon>
        <taxon>Asterales</taxon>
        <taxon>Asteraceae</taxon>
        <taxon>Asteroideae</taxon>
        <taxon>Anthemideae</taxon>
        <taxon>Anthemidinae</taxon>
        <taxon>Tanacetum</taxon>
    </lineage>
</organism>
<reference evidence="2" key="1">
    <citation type="journal article" date="2019" name="Sci. Rep.">
        <title>Draft genome of Tanacetum cinerariifolium, the natural source of mosquito coil.</title>
        <authorList>
            <person name="Yamashiro T."/>
            <person name="Shiraishi A."/>
            <person name="Satake H."/>
            <person name="Nakayama K."/>
        </authorList>
    </citation>
    <scope>NUCLEOTIDE SEQUENCE</scope>
</reference>
<gene>
    <name evidence="2" type="ORF">Tci_455585</name>
</gene>
<evidence type="ECO:0000313" key="2">
    <source>
        <dbReference type="EMBL" id="GEY83611.1"/>
    </source>
</evidence>
<dbReference type="EMBL" id="BKCJ010214331">
    <property type="protein sequence ID" value="GEY83611.1"/>
    <property type="molecule type" value="Genomic_DNA"/>
</dbReference>
<dbReference type="AlphaFoldDB" id="A0A699HUH8"/>
<comment type="caution">
    <text evidence="2">The sequence shown here is derived from an EMBL/GenBank/DDBJ whole genome shotgun (WGS) entry which is preliminary data.</text>
</comment>